<dbReference type="SUPFAM" id="SSF56059">
    <property type="entry name" value="Glutathione synthetase ATP-binding domain-like"/>
    <property type="match status" value="1"/>
</dbReference>
<dbReference type="PROSITE" id="PS00370">
    <property type="entry name" value="PEP_ENZYMES_PHOS_SITE"/>
    <property type="match status" value="1"/>
</dbReference>
<sequence>MDVPRSLRSGYVPGRQGSHRVLKELGPVSENKDPHVGHVAQSVEDVKFVYDFTEGNKDLKDLLGGKGANLAEMTNLGLPVPPGFTITTEACKVYLDSGDEPAALRDEVTSHLAALEEKMGKKLGQADDPLLVSVRSGAKFSMPGMMDTVLNIGLSDKSVQGLARQAGDERFAWDSYRRLIQMFGKTVLGVDGDLFEEALEAAKTAKKVVVDTELEAADLKKLVTKFKKIVKTEAGRDFPQDPREQMDLAIHAVFDSWNTDRAKLYRRQERIPGDLGTAVNVCSMVFGNLGPDSGTGVAFTRDPASGHQGVYGDYLQNAQGEDVVAGIRNTVPLAELEAIDKKSYDQLMQIMETLENHYKDLCDIEFTIERGQLWMLQTRVGKRTAGAAFRIATQLVDQGLIDEAEALQRVTGAQLAQLMFPRFDEDAKVAQVGRGIAASPGAAVGKAVFDSYTAVKWSRSGEKVILVRRETNPDDLDGMIAAEGILTSRGGKTSHAAVVARGMGKTCVCGAEELEVDTKRRRMTVPGGHVVEEGDLISIDGSSGKVYLGEVPVVPSPVVEYFEGRMHAGANDADELVEAVHRIMAFADRKRRLRVRANADNAEDALRARRFGAQGIGLCRTEHMFLGDRRELVERLILADTQVEREDSLKALLPLQKQDFVELFSAMDGLPVTVRLLDPPLHEFLPDITELSVRVALAESRQEPHENELRLLQAVHRLHEQNPMLGLRGVRLGLVIPGLFTMQVRAIAEAAAERKNAKGDPRAEIMIPLVGTVQELEIVREEADAVIAEVEAATGVSLKLSIGTMIELPRAALTAGQIAEAAEFFSFGTNDLTQTVWGFSRDDVEASFFTAYLEKGIFGVSPFETIDKDGVGSLVELAVQAGRATRPDLKLGVCGEHGGDPESVHFFHEVGLDYVSCSPFRIPVARLEAGRAASQSTGSDHR</sequence>
<dbReference type="EMBL" id="KB405067">
    <property type="protein sequence ID" value="EMF55996.1"/>
    <property type="molecule type" value="Genomic_DNA"/>
</dbReference>
<keyword evidence="7" id="KW-0547">Nucleotide-binding</keyword>
<feature type="binding site" evidence="13">
    <location>
        <position position="831"/>
    </location>
    <ligand>
        <name>substrate</name>
    </ligand>
</feature>
<evidence type="ECO:0000256" key="14">
    <source>
        <dbReference type="PIRSR" id="PIRSR000853-3"/>
    </source>
</evidence>
<comment type="similarity">
    <text evidence="2 11">Belongs to the PEP-utilizing enzyme family.</text>
</comment>
<dbReference type="Gene3D" id="3.50.30.10">
    <property type="entry name" value="Phosphohistidine domain"/>
    <property type="match status" value="1"/>
</dbReference>
<feature type="domain" description="Pyruvate phosphate dikinase AMP/ATP-binding" evidence="16">
    <location>
        <begin position="104"/>
        <end position="329"/>
    </location>
</feature>
<evidence type="ECO:0000256" key="6">
    <source>
        <dbReference type="ARBA" id="ARBA00022723"/>
    </source>
</evidence>
<dbReference type="Gene3D" id="3.30.470.20">
    <property type="entry name" value="ATP-grasp fold, B domain"/>
    <property type="match status" value="1"/>
</dbReference>
<dbReference type="InterPro" id="IPR018274">
    <property type="entry name" value="PEP_util_AS"/>
</dbReference>
<gene>
    <name evidence="18" type="ORF">SBD_3309</name>
</gene>
<evidence type="ECO:0000256" key="3">
    <source>
        <dbReference type="ARBA" id="ARBA00011994"/>
    </source>
</evidence>
<organism evidence="18 19">
    <name type="scientific">Streptomyces bottropensis ATCC 25435</name>
    <dbReference type="NCBI Taxonomy" id="1054862"/>
    <lineage>
        <taxon>Bacteria</taxon>
        <taxon>Bacillati</taxon>
        <taxon>Actinomycetota</taxon>
        <taxon>Actinomycetes</taxon>
        <taxon>Kitasatosporales</taxon>
        <taxon>Streptomycetaceae</taxon>
        <taxon>Streptomyces</taxon>
    </lineage>
</organism>
<proteinExistence type="inferred from homology"/>
<dbReference type="Gene3D" id="3.30.1490.20">
    <property type="entry name" value="ATP-grasp fold, A domain"/>
    <property type="match status" value="1"/>
</dbReference>
<evidence type="ECO:0000256" key="9">
    <source>
        <dbReference type="ARBA" id="ARBA00022840"/>
    </source>
</evidence>
<evidence type="ECO:0000256" key="12">
    <source>
        <dbReference type="PIRSR" id="PIRSR000853-1"/>
    </source>
</evidence>
<keyword evidence="8 18" id="KW-0418">Kinase</keyword>
<feature type="binding site" evidence="13">
    <location>
        <position position="620"/>
    </location>
    <ligand>
        <name>substrate</name>
    </ligand>
</feature>
<comment type="cofactor">
    <cofactor evidence="1 11 14">
        <name>Mg(2+)</name>
        <dbReference type="ChEBI" id="CHEBI:18420"/>
    </cofactor>
</comment>
<dbReference type="GO" id="GO:0046872">
    <property type="term" value="F:metal ion binding"/>
    <property type="evidence" value="ECO:0007669"/>
    <property type="project" value="UniProtKB-UniRule"/>
</dbReference>
<dbReference type="InterPro" id="IPR008279">
    <property type="entry name" value="PEP-util_enz_mobile_dom"/>
</dbReference>
<dbReference type="NCBIfam" id="TIGR01828">
    <property type="entry name" value="pyru_phos_dikin"/>
    <property type="match status" value="1"/>
</dbReference>
<dbReference type="InterPro" id="IPR002192">
    <property type="entry name" value="PPDK_AMP/ATP-bd"/>
</dbReference>
<protein>
    <recommendedName>
        <fullName evidence="4 11">Pyruvate, phosphate dikinase</fullName>
        <ecNumber evidence="3 11">2.7.9.1</ecNumber>
    </recommendedName>
</protein>
<keyword evidence="10 14" id="KW-0460">Magnesium</keyword>
<dbReference type="NCBIfam" id="NF004531">
    <property type="entry name" value="PRK05878.1"/>
    <property type="match status" value="1"/>
</dbReference>
<dbReference type="AlphaFoldDB" id="M3EI38"/>
<evidence type="ECO:0000256" key="13">
    <source>
        <dbReference type="PIRSR" id="PIRSR000853-2"/>
    </source>
</evidence>
<dbReference type="InterPro" id="IPR036637">
    <property type="entry name" value="Phosphohistidine_dom_sf"/>
</dbReference>
<dbReference type="PIRSF" id="PIRSF000853">
    <property type="entry name" value="PPDK"/>
    <property type="match status" value="1"/>
</dbReference>
<dbReference type="SUPFAM" id="SSF52009">
    <property type="entry name" value="Phosphohistidine domain"/>
    <property type="match status" value="1"/>
</dbReference>
<name>M3EI38_9ACTN</name>
<dbReference type="InterPro" id="IPR000121">
    <property type="entry name" value="PEP_util_C"/>
</dbReference>
<accession>M3EI38</accession>
<dbReference type="Gene3D" id="1.10.189.10">
    <property type="entry name" value="Pyruvate Phosphate Dikinase, domain 2"/>
    <property type="match status" value="1"/>
</dbReference>
<feature type="binding site" evidence="13">
    <location>
        <position position="807"/>
    </location>
    <ligand>
        <name>substrate</name>
    </ligand>
</feature>
<comment type="catalytic activity">
    <reaction evidence="11">
        <text>pyruvate + phosphate + ATP = phosphoenolpyruvate + AMP + diphosphate + H(+)</text>
        <dbReference type="Rhea" id="RHEA:10756"/>
        <dbReference type="ChEBI" id="CHEBI:15361"/>
        <dbReference type="ChEBI" id="CHEBI:15378"/>
        <dbReference type="ChEBI" id="CHEBI:30616"/>
        <dbReference type="ChEBI" id="CHEBI:33019"/>
        <dbReference type="ChEBI" id="CHEBI:43474"/>
        <dbReference type="ChEBI" id="CHEBI:58702"/>
        <dbReference type="ChEBI" id="CHEBI:456215"/>
        <dbReference type="EC" id="2.7.9.1"/>
    </reaction>
</comment>
<dbReference type="SUPFAM" id="SSF51621">
    <property type="entry name" value="Phosphoenolpyruvate/pyruvate domain"/>
    <property type="match status" value="1"/>
</dbReference>
<dbReference type="Pfam" id="PF00391">
    <property type="entry name" value="PEP-utilizers"/>
    <property type="match status" value="1"/>
</dbReference>
<dbReference type="PANTHER" id="PTHR22931">
    <property type="entry name" value="PHOSPHOENOLPYRUVATE DIKINASE-RELATED"/>
    <property type="match status" value="1"/>
</dbReference>
<evidence type="ECO:0000256" key="5">
    <source>
        <dbReference type="ARBA" id="ARBA00022679"/>
    </source>
</evidence>
<reference evidence="19" key="1">
    <citation type="journal article" date="2013" name="Genome Announc.">
        <title>Draft Genome Sequence of Streptomyces bottropensis ATCC 25435, a Bottromycin-Producing Actinomycete.</title>
        <authorList>
            <person name="Zhang H."/>
            <person name="Zhou W."/>
            <person name="Zhuang Y."/>
            <person name="Liang X."/>
            <person name="Liu T."/>
        </authorList>
    </citation>
    <scope>NUCLEOTIDE SEQUENCE [LARGE SCALE GENOMIC DNA]</scope>
    <source>
        <strain evidence="19">ATCC 25435</strain>
    </source>
</reference>
<dbReference type="InterPro" id="IPR040442">
    <property type="entry name" value="Pyrv_kinase-like_dom_sf"/>
</dbReference>
<feature type="active site" description="Tele-phosphohistidine intermediate" evidence="12">
    <location>
        <position position="495"/>
    </location>
</feature>
<feature type="binding site" evidence="13">
    <location>
        <position position="675"/>
    </location>
    <ligand>
        <name>substrate</name>
    </ligand>
</feature>
<evidence type="ECO:0000256" key="7">
    <source>
        <dbReference type="ARBA" id="ARBA00022741"/>
    </source>
</evidence>
<dbReference type="GO" id="GO:0016301">
    <property type="term" value="F:kinase activity"/>
    <property type="evidence" value="ECO:0007669"/>
    <property type="project" value="UniProtKB-UniRule"/>
</dbReference>
<dbReference type="InterPro" id="IPR013815">
    <property type="entry name" value="ATP_grasp_subdomain_1"/>
</dbReference>
<dbReference type="InterPro" id="IPR015813">
    <property type="entry name" value="Pyrv/PenolPyrv_kinase-like_dom"/>
</dbReference>
<feature type="domain" description="PEP-utilising enzyme C-terminal" evidence="17">
    <location>
        <begin position="578"/>
        <end position="930"/>
    </location>
</feature>
<keyword evidence="5" id="KW-0808">Transferase</keyword>
<feature type="binding site" evidence="13">
    <location>
        <position position="828"/>
    </location>
    <ligand>
        <name>substrate</name>
    </ligand>
</feature>
<dbReference type="EC" id="2.7.9.1" evidence="3 11"/>
<evidence type="ECO:0000256" key="2">
    <source>
        <dbReference type="ARBA" id="ARBA00007837"/>
    </source>
</evidence>
<dbReference type="PANTHER" id="PTHR22931:SF9">
    <property type="entry name" value="PYRUVATE, PHOSPHATE DIKINASE 1, CHLOROPLASTIC"/>
    <property type="match status" value="1"/>
</dbReference>
<evidence type="ECO:0000256" key="8">
    <source>
        <dbReference type="ARBA" id="ARBA00022777"/>
    </source>
</evidence>
<feature type="binding site" evidence="14">
    <location>
        <position position="831"/>
    </location>
    <ligand>
        <name>Mg(2+)</name>
        <dbReference type="ChEBI" id="CHEBI:18420"/>
    </ligand>
</feature>
<evidence type="ECO:0000256" key="1">
    <source>
        <dbReference type="ARBA" id="ARBA00001946"/>
    </source>
</evidence>
<feature type="binding site" evidence="13">
    <location>
        <position position="830"/>
    </location>
    <ligand>
        <name>substrate</name>
    </ligand>
</feature>
<dbReference type="GO" id="GO:0005524">
    <property type="term" value="F:ATP binding"/>
    <property type="evidence" value="ECO:0007669"/>
    <property type="project" value="UniProtKB-UniRule"/>
</dbReference>
<keyword evidence="18" id="KW-0670">Pyruvate</keyword>
<dbReference type="Gene3D" id="3.20.20.60">
    <property type="entry name" value="Phosphoenolpyruvate-binding domains"/>
    <property type="match status" value="1"/>
</dbReference>
<feature type="binding site" evidence="13">
    <location>
        <position position="829"/>
    </location>
    <ligand>
        <name>substrate</name>
    </ligand>
</feature>
<dbReference type="Pfam" id="PF02896">
    <property type="entry name" value="PEP-utilizers_C"/>
    <property type="match status" value="1"/>
</dbReference>
<dbReference type="GO" id="GO:0050242">
    <property type="term" value="F:pyruvate, phosphate dikinase activity"/>
    <property type="evidence" value="ECO:0007669"/>
    <property type="project" value="UniProtKB-UniRule"/>
</dbReference>
<keyword evidence="6 14" id="KW-0479">Metal-binding</keyword>
<feature type="domain" description="PEP-utilising enzyme mobile" evidence="15">
    <location>
        <begin position="462"/>
        <end position="544"/>
    </location>
</feature>
<dbReference type="Proteomes" id="UP000030760">
    <property type="component" value="Unassembled WGS sequence"/>
</dbReference>
<evidence type="ECO:0000313" key="18">
    <source>
        <dbReference type="EMBL" id="EMF55996.1"/>
    </source>
</evidence>
<dbReference type="Pfam" id="PF01326">
    <property type="entry name" value="PPDK_N"/>
    <property type="match status" value="2"/>
</dbReference>
<evidence type="ECO:0000256" key="10">
    <source>
        <dbReference type="ARBA" id="ARBA00022842"/>
    </source>
</evidence>
<evidence type="ECO:0000256" key="11">
    <source>
        <dbReference type="PIRNR" id="PIRNR000853"/>
    </source>
</evidence>
<dbReference type="InterPro" id="IPR010121">
    <property type="entry name" value="Pyruvate_phosphate_dikinase"/>
</dbReference>
<evidence type="ECO:0000313" key="19">
    <source>
        <dbReference type="Proteomes" id="UP000030760"/>
    </source>
</evidence>
<feature type="domain" description="Pyruvate phosphate dikinase AMP/ATP-binding" evidence="16">
    <location>
        <begin position="336"/>
        <end position="386"/>
    </location>
</feature>
<evidence type="ECO:0000259" key="16">
    <source>
        <dbReference type="Pfam" id="PF01326"/>
    </source>
</evidence>
<feature type="binding site" evidence="14">
    <location>
        <position position="807"/>
    </location>
    <ligand>
        <name>Mg(2+)</name>
        <dbReference type="ChEBI" id="CHEBI:18420"/>
    </ligand>
</feature>
<evidence type="ECO:0000259" key="17">
    <source>
        <dbReference type="Pfam" id="PF02896"/>
    </source>
</evidence>
<evidence type="ECO:0000256" key="4">
    <source>
        <dbReference type="ARBA" id="ARBA00020138"/>
    </source>
</evidence>
<evidence type="ECO:0000259" key="15">
    <source>
        <dbReference type="Pfam" id="PF00391"/>
    </source>
</evidence>
<feature type="active site" description="Proton donor" evidence="12">
    <location>
        <position position="894"/>
    </location>
</feature>
<dbReference type="Gene3D" id="1.20.80.30">
    <property type="match status" value="1"/>
</dbReference>
<keyword evidence="9" id="KW-0067">ATP-binding</keyword>